<sequence length="180" mass="19848">MPASRTDSIRFAAPFFTPQYLSQPFLSNFRQLSQSQLSLSFTLHCPNISILESILHDLEVEIDQTEQSTLTEFIFPAGVANRVAVEPELHGKEKRETDEDPRENTKTCNPTTTTLVNKRTPSKKSTPAKKRTRAARKPRGKKASPAQQTAPSPSETPPGRTLRVKLGGRFINSGSGTSPS</sequence>
<organism evidence="1 2">
    <name type="scientific">Puccinia striiformis f. sp. tritici</name>
    <dbReference type="NCBI Taxonomy" id="168172"/>
    <lineage>
        <taxon>Eukaryota</taxon>
        <taxon>Fungi</taxon>
        <taxon>Dikarya</taxon>
        <taxon>Basidiomycota</taxon>
        <taxon>Pucciniomycotina</taxon>
        <taxon>Pucciniomycetes</taxon>
        <taxon>Pucciniales</taxon>
        <taxon>Pucciniaceae</taxon>
        <taxon>Puccinia</taxon>
    </lineage>
</organism>
<reference evidence="2" key="2">
    <citation type="journal article" date="2018" name="Mol. Plant Microbe Interact.">
        <title>Genome sequence resources for the wheat stripe rust pathogen (Puccinia striiformis f. sp. tritici) and the barley stripe rust pathogen (Puccinia striiformis f. sp. hordei).</title>
        <authorList>
            <person name="Xia C."/>
            <person name="Wang M."/>
            <person name="Yin C."/>
            <person name="Cornejo O.E."/>
            <person name="Hulbert S.H."/>
            <person name="Chen X."/>
        </authorList>
    </citation>
    <scope>NUCLEOTIDE SEQUENCE [LARGE SCALE GENOMIC DNA]</scope>
    <source>
        <strain evidence="2">93-210</strain>
    </source>
</reference>
<accession>A0ACC0E163</accession>
<reference evidence="1 2" key="3">
    <citation type="journal article" date="2022" name="Microbiol. Spectr.">
        <title>Folding features and dynamics of 3D genome architecture in plant fungal pathogens.</title>
        <authorList>
            <person name="Xia C."/>
        </authorList>
    </citation>
    <scope>NUCLEOTIDE SEQUENCE [LARGE SCALE GENOMIC DNA]</scope>
    <source>
        <strain evidence="1 2">93-210</strain>
    </source>
</reference>
<reference evidence="2" key="1">
    <citation type="journal article" date="2018" name="BMC Genomics">
        <title>Genomic insights into host adaptation between the wheat stripe rust pathogen (Puccinia striiformis f. sp. tritici) and the barley stripe rust pathogen (Puccinia striiformis f. sp. hordei).</title>
        <authorList>
            <person name="Xia C."/>
            <person name="Wang M."/>
            <person name="Yin C."/>
            <person name="Cornejo O.E."/>
            <person name="Hulbert S.H."/>
            <person name="Chen X."/>
        </authorList>
    </citation>
    <scope>NUCLEOTIDE SEQUENCE [LARGE SCALE GENOMIC DNA]</scope>
    <source>
        <strain evidence="2">93-210</strain>
    </source>
</reference>
<dbReference type="EMBL" id="CM045875">
    <property type="protein sequence ID" value="KAI7943574.1"/>
    <property type="molecule type" value="Genomic_DNA"/>
</dbReference>
<comment type="caution">
    <text evidence="1">The sequence shown here is derived from an EMBL/GenBank/DDBJ whole genome shotgun (WGS) entry which is preliminary data.</text>
</comment>
<proteinExistence type="predicted"/>
<gene>
    <name evidence="1" type="ORF">MJO28_011102</name>
</gene>
<protein>
    <submittedName>
        <fullName evidence="1">Uncharacterized protein</fullName>
    </submittedName>
</protein>
<name>A0ACC0E163_9BASI</name>
<dbReference type="Proteomes" id="UP001060170">
    <property type="component" value="Chromosome 11"/>
</dbReference>
<evidence type="ECO:0000313" key="2">
    <source>
        <dbReference type="Proteomes" id="UP001060170"/>
    </source>
</evidence>
<keyword evidence="2" id="KW-1185">Reference proteome</keyword>
<evidence type="ECO:0000313" key="1">
    <source>
        <dbReference type="EMBL" id="KAI7943574.1"/>
    </source>
</evidence>